<accession>A0A9J5YTK1</accession>
<comment type="caution">
    <text evidence="3">The sequence shown here is derived from an EMBL/GenBank/DDBJ whole genome shotgun (WGS) entry which is preliminary data.</text>
</comment>
<organism evidence="3 4">
    <name type="scientific">Solanum commersonii</name>
    <name type="common">Commerson's wild potato</name>
    <name type="synonym">Commerson's nightshade</name>
    <dbReference type="NCBI Taxonomy" id="4109"/>
    <lineage>
        <taxon>Eukaryota</taxon>
        <taxon>Viridiplantae</taxon>
        <taxon>Streptophyta</taxon>
        <taxon>Embryophyta</taxon>
        <taxon>Tracheophyta</taxon>
        <taxon>Spermatophyta</taxon>
        <taxon>Magnoliopsida</taxon>
        <taxon>eudicotyledons</taxon>
        <taxon>Gunneridae</taxon>
        <taxon>Pentapetalae</taxon>
        <taxon>asterids</taxon>
        <taxon>lamiids</taxon>
        <taxon>Solanales</taxon>
        <taxon>Solanaceae</taxon>
        <taxon>Solanoideae</taxon>
        <taxon>Solaneae</taxon>
        <taxon>Solanum</taxon>
    </lineage>
</organism>
<feature type="transmembrane region" description="Helical" evidence="2">
    <location>
        <begin position="77"/>
        <end position="96"/>
    </location>
</feature>
<evidence type="ECO:0000313" key="4">
    <source>
        <dbReference type="Proteomes" id="UP000824120"/>
    </source>
</evidence>
<name>A0A9J5YTK1_SOLCO</name>
<protein>
    <submittedName>
        <fullName evidence="3">Uncharacterized protein</fullName>
    </submittedName>
</protein>
<proteinExistence type="predicted"/>
<keyword evidence="2" id="KW-0472">Membrane</keyword>
<dbReference type="GO" id="GO:0050291">
    <property type="term" value="F:sphingosine N-acyltransferase activity"/>
    <property type="evidence" value="ECO:0007669"/>
    <property type="project" value="InterPro"/>
</dbReference>
<dbReference type="InterPro" id="IPR016439">
    <property type="entry name" value="Lag1/Lac1-like"/>
</dbReference>
<evidence type="ECO:0000256" key="2">
    <source>
        <dbReference type="SAM" id="Phobius"/>
    </source>
</evidence>
<dbReference type="GO" id="GO:0046513">
    <property type="term" value="P:ceramide biosynthetic process"/>
    <property type="evidence" value="ECO:0007669"/>
    <property type="project" value="InterPro"/>
</dbReference>
<dbReference type="OrthoDB" id="537032at2759"/>
<feature type="transmembrane region" description="Helical" evidence="2">
    <location>
        <begin position="22"/>
        <end position="39"/>
    </location>
</feature>
<evidence type="ECO:0000256" key="1">
    <source>
        <dbReference type="ARBA" id="ARBA00004477"/>
    </source>
</evidence>
<sequence>MGLLKGTFLDWEHESYPSYEDFAVLPLFAVFFPTVRFLLDRFVFEKVARRLIFGKGQEVIENETDDRRRRIRKFKESAWKCIYFLSAEVFALLVTYNEPWFTNTRYFWVGPGDQVWPDQMYK</sequence>
<keyword evidence="4" id="KW-1185">Reference proteome</keyword>
<comment type="subcellular location">
    <subcellularLocation>
        <location evidence="1">Endoplasmic reticulum membrane</location>
        <topology evidence="1">Multi-pass membrane protein</topology>
    </subcellularLocation>
</comment>
<keyword evidence="2" id="KW-0812">Transmembrane</keyword>
<dbReference type="GO" id="GO:0005789">
    <property type="term" value="C:endoplasmic reticulum membrane"/>
    <property type="evidence" value="ECO:0007669"/>
    <property type="project" value="UniProtKB-SubCell"/>
</dbReference>
<dbReference type="PANTHER" id="PTHR12560">
    <property type="entry name" value="LONGEVITY ASSURANCE FACTOR 1 LAG1"/>
    <property type="match status" value="1"/>
</dbReference>
<dbReference type="EMBL" id="JACXVP010000005">
    <property type="protein sequence ID" value="KAG5603698.1"/>
    <property type="molecule type" value="Genomic_DNA"/>
</dbReference>
<dbReference type="Proteomes" id="UP000824120">
    <property type="component" value="Chromosome 5"/>
</dbReference>
<dbReference type="AlphaFoldDB" id="A0A9J5YTK1"/>
<keyword evidence="2" id="KW-1133">Transmembrane helix</keyword>
<gene>
    <name evidence="3" type="ORF">H5410_025190</name>
</gene>
<dbReference type="PANTHER" id="PTHR12560:SF49">
    <property type="entry name" value="CERAMIDE SYNTHASE 1 LOH3"/>
    <property type="match status" value="1"/>
</dbReference>
<reference evidence="3 4" key="1">
    <citation type="submission" date="2020-09" db="EMBL/GenBank/DDBJ databases">
        <title>De no assembly of potato wild relative species, Solanum commersonii.</title>
        <authorList>
            <person name="Cho K."/>
        </authorList>
    </citation>
    <scope>NUCLEOTIDE SEQUENCE [LARGE SCALE GENOMIC DNA]</scope>
    <source>
        <strain evidence="3">LZ3.2</strain>
        <tissue evidence="3">Leaf</tissue>
    </source>
</reference>
<evidence type="ECO:0000313" key="3">
    <source>
        <dbReference type="EMBL" id="KAG5603698.1"/>
    </source>
</evidence>